<dbReference type="RefSeq" id="YP_009801303.1">
    <property type="nucleotide sequence ID" value="NC_047967.1"/>
</dbReference>
<keyword evidence="1" id="KW-0472">Membrane</keyword>
<gene>
    <name evidence="2" type="primary">ORF45</name>
</gene>
<sequence length="66" mass="7016">MMLDTATEAGKGTLAVTGVGIAVYSPYEIASLCAAVLTALYVGAQLITLLPKMLDSIAELRRRFKK</sequence>
<evidence type="ECO:0008006" key="4">
    <source>
        <dbReference type="Google" id="ProtNLM"/>
    </source>
</evidence>
<accession>A0A0A1IWY2</accession>
<dbReference type="Proteomes" id="UP000030219">
    <property type="component" value="Segment"/>
</dbReference>
<protein>
    <recommendedName>
        <fullName evidence="4">Holin</fullName>
    </recommendedName>
</protein>
<dbReference type="SMR" id="A0A0A1IWY2"/>
<name>A0A0A1IWY2_9CAUD</name>
<dbReference type="KEGG" id="vg:54991815"/>
<feature type="transmembrane region" description="Helical" evidence="1">
    <location>
        <begin position="29"/>
        <end position="54"/>
    </location>
</feature>
<dbReference type="NCBIfam" id="NF037949">
    <property type="entry name" value="holin_5"/>
    <property type="match status" value="1"/>
</dbReference>
<evidence type="ECO:0000313" key="2">
    <source>
        <dbReference type="EMBL" id="CEF89924.1"/>
    </source>
</evidence>
<dbReference type="EMBL" id="LN610580">
    <property type="protein sequence ID" value="CEF89924.1"/>
    <property type="molecule type" value="Genomic_DNA"/>
</dbReference>
<evidence type="ECO:0000256" key="1">
    <source>
        <dbReference type="SAM" id="Phobius"/>
    </source>
</evidence>
<evidence type="ECO:0000313" key="3">
    <source>
        <dbReference type="Proteomes" id="UP000030219"/>
    </source>
</evidence>
<proteinExistence type="predicted"/>
<organism evidence="2 3">
    <name type="scientific">Pseudomonas phage vB_PaeP_PAO1_1-15pyo</name>
    <dbReference type="NCBI Taxonomy" id="1548908"/>
    <lineage>
        <taxon>Viruses</taxon>
        <taxon>Duplodnaviria</taxon>
        <taxon>Heunggongvirae</taxon>
        <taxon>Uroviricota</taxon>
        <taxon>Caudoviricetes</taxon>
        <taxon>Autographivirales</taxon>
        <taxon>Autoscriptoviridae</taxon>
        <taxon>Krylovirinae</taxon>
        <taxon>Phikmvvirus</taxon>
        <taxon>Phikmvvirus 15pyo</taxon>
    </lineage>
</organism>
<reference evidence="2 3" key="1">
    <citation type="journal article" date="2015" name="PLoS ONE">
        <title>Investigation of a Large Collection of Pseudomonas aeruginosa Bacteriophages Collected from a Single Environmental Source in Abidjan, Cote d'Ivoire.</title>
        <authorList>
            <person name="Essoh C."/>
            <person name="Latino L."/>
            <person name="Midoux C."/>
            <person name="Blouin Y."/>
            <person name="Loukou G."/>
            <person name="Nguetta S.P."/>
            <person name="Lathro S."/>
            <person name="Cablanmian A."/>
            <person name="Kouassi A.K."/>
            <person name="Vergnaud G."/>
            <person name="Pourcel C."/>
        </authorList>
    </citation>
    <scope>NUCLEOTIDE SEQUENCE [LARGE SCALE GENOMIC DNA]</scope>
    <source>
        <strain evidence="2">PAO1_1-15pyo</strain>
    </source>
</reference>
<dbReference type="GeneID" id="54991815"/>
<keyword evidence="3" id="KW-1185">Reference proteome</keyword>
<keyword evidence="1" id="KW-1133">Transmembrane helix</keyword>
<keyword evidence="1" id="KW-0812">Transmembrane</keyword>